<reference evidence="4 5" key="1">
    <citation type="journal article" date="2019" name="Nat. Ecol. Evol.">
        <title>Megaphylogeny resolves global patterns of mushroom evolution.</title>
        <authorList>
            <person name="Varga T."/>
            <person name="Krizsan K."/>
            <person name="Foldi C."/>
            <person name="Dima B."/>
            <person name="Sanchez-Garcia M."/>
            <person name="Sanchez-Ramirez S."/>
            <person name="Szollosi G.J."/>
            <person name="Szarkandi J.G."/>
            <person name="Papp V."/>
            <person name="Albert L."/>
            <person name="Andreopoulos W."/>
            <person name="Angelini C."/>
            <person name="Antonin V."/>
            <person name="Barry K.W."/>
            <person name="Bougher N.L."/>
            <person name="Buchanan P."/>
            <person name="Buyck B."/>
            <person name="Bense V."/>
            <person name="Catcheside P."/>
            <person name="Chovatia M."/>
            <person name="Cooper J."/>
            <person name="Damon W."/>
            <person name="Desjardin D."/>
            <person name="Finy P."/>
            <person name="Geml J."/>
            <person name="Haridas S."/>
            <person name="Hughes K."/>
            <person name="Justo A."/>
            <person name="Karasinski D."/>
            <person name="Kautmanova I."/>
            <person name="Kiss B."/>
            <person name="Kocsube S."/>
            <person name="Kotiranta H."/>
            <person name="LaButti K.M."/>
            <person name="Lechner B.E."/>
            <person name="Liimatainen K."/>
            <person name="Lipzen A."/>
            <person name="Lukacs Z."/>
            <person name="Mihaltcheva S."/>
            <person name="Morgado L.N."/>
            <person name="Niskanen T."/>
            <person name="Noordeloos M.E."/>
            <person name="Ohm R.A."/>
            <person name="Ortiz-Santana B."/>
            <person name="Ovrebo C."/>
            <person name="Racz N."/>
            <person name="Riley R."/>
            <person name="Savchenko A."/>
            <person name="Shiryaev A."/>
            <person name="Soop K."/>
            <person name="Spirin V."/>
            <person name="Szebenyi C."/>
            <person name="Tomsovsky M."/>
            <person name="Tulloss R.E."/>
            <person name="Uehling J."/>
            <person name="Grigoriev I.V."/>
            <person name="Vagvolgyi C."/>
            <person name="Papp T."/>
            <person name="Martin F.M."/>
            <person name="Miettinen O."/>
            <person name="Hibbett D.S."/>
            <person name="Nagy L.G."/>
        </authorList>
    </citation>
    <scope>NUCLEOTIDE SEQUENCE [LARGE SCALE GENOMIC DNA]</scope>
    <source>
        <strain evidence="4 5">OMC1185</strain>
    </source>
</reference>
<dbReference type="STRING" id="5364.A0A5C3MPB2"/>
<evidence type="ECO:0000256" key="2">
    <source>
        <dbReference type="ARBA" id="ARBA00023002"/>
    </source>
</evidence>
<protein>
    <submittedName>
        <fullName evidence="4">FAD/NAD(P)-binding domain-containing protein</fullName>
    </submittedName>
</protein>
<organism evidence="4 5">
    <name type="scientific">Heliocybe sulcata</name>
    <dbReference type="NCBI Taxonomy" id="5364"/>
    <lineage>
        <taxon>Eukaryota</taxon>
        <taxon>Fungi</taxon>
        <taxon>Dikarya</taxon>
        <taxon>Basidiomycota</taxon>
        <taxon>Agaricomycotina</taxon>
        <taxon>Agaricomycetes</taxon>
        <taxon>Gloeophyllales</taxon>
        <taxon>Gloeophyllaceae</taxon>
        <taxon>Heliocybe</taxon>
    </lineage>
</organism>
<dbReference type="Gene3D" id="3.50.50.60">
    <property type="entry name" value="FAD/NAD(P)-binding domain"/>
    <property type="match status" value="1"/>
</dbReference>
<keyword evidence="5" id="KW-1185">Reference proteome</keyword>
<evidence type="ECO:0000256" key="1">
    <source>
        <dbReference type="ARBA" id="ARBA00007992"/>
    </source>
</evidence>
<comment type="similarity">
    <text evidence="1">Belongs to the paxM FAD-dependent monooxygenase family.</text>
</comment>
<evidence type="ECO:0000313" key="5">
    <source>
        <dbReference type="Proteomes" id="UP000305948"/>
    </source>
</evidence>
<dbReference type="AlphaFoldDB" id="A0A5C3MPB2"/>
<dbReference type="InterPro" id="IPR036188">
    <property type="entry name" value="FAD/NAD-bd_sf"/>
</dbReference>
<name>A0A5C3MPB2_9AGAM</name>
<dbReference type="PANTHER" id="PTHR13789:SF309">
    <property type="entry name" value="PUTATIVE (AFU_ORTHOLOGUE AFUA_6G14510)-RELATED"/>
    <property type="match status" value="1"/>
</dbReference>
<sequence>MSVSDFPGAIEISTTLPRALADKALKYTCYGIAWQRLVPLRPSGFTSRSAFPAVQASTVVQASKARMMLEARKPKLTPSKASLALDFVVIGDGIGGLASAIALSRVGHNVVVLEGADGSDVEAGGSRVPPNMSKLLLDWGLKDELDIIAERTQTKALSLGAKVRHDALVVEVLPDSGDGKPVVVLQAGEVLKPDVLIGAEGRNSKIREEVLHMQDHQTPTGMVFVSSSLRREEMLKHPEFEMITATFSSDASQQIILKYTSEITLPLEKRVLLLRTHAQRRLVSDRDVTVHLWTPDDRTLAEREREGYWESISKERVAKLVGDANPTMKRFVELCDGALRVNSMENADFPEWIHPTAPIVLTGDAAHPFSAGSLFQDSMAVEDAACLGQLFSYITGREQVRFFLSAFQDIRQARLQSVRKSEAFMFRQHFTRQVAGADTVNSVEFARLCMALPPEGTLANSSVGDAMLEVFAYEAEEEANDWWVQWGLLHERSRGESESSELAVPTSGLPPVCNSNVPIESVVPVTAEPVAYLVLRAGSSKSQTGYPYINTALKPSGRYEKIYHLQGMANIEALEKTGTPWVYNPAAFKTTGWMHLPPQSCV</sequence>
<dbReference type="OrthoDB" id="420606at2759"/>
<accession>A0A5C3MPB2</accession>
<dbReference type="GO" id="GO:0004497">
    <property type="term" value="F:monooxygenase activity"/>
    <property type="evidence" value="ECO:0007669"/>
    <property type="project" value="UniProtKB-KW"/>
</dbReference>
<dbReference type="EMBL" id="ML213536">
    <property type="protein sequence ID" value="TFK45868.1"/>
    <property type="molecule type" value="Genomic_DNA"/>
</dbReference>
<dbReference type="InterPro" id="IPR050493">
    <property type="entry name" value="FAD-dep_Monooxygenase_BioMet"/>
</dbReference>
<gene>
    <name evidence="4" type="ORF">OE88DRAFT_1783118</name>
</gene>
<evidence type="ECO:0000313" key="4">
    <source>
        <dbReference type="EMBL" id="TFK45868.1"/>
    </source>
</evidence>
<evidence type="ECO:0000256" key="3">
    <source>
        <dbReference type="ARBA" id="ARBA00023033"/>
    </source>
</evidence>
<dbReference type="SUPFAM" id="SSF51905">
    <property type="entry name" value="FAD/NAD(P)-binding domain"/>
    <property type="match status" value="1"/>
</dbReference>
<dbReference type="PANTHER" id="PTHR13789">
    <property type="entry name" value="MONOOXYGENASE"/>
    <property type="match status" value="1"/>
</dbReference>
<proteinExistence type="inferred from homology"/>
<dbReference type="Proteomes" id="UP000305948">
    <property type="component" value="Unassembled WGS sequence"/>
</dbReference>
<keyword evidence="3" id="KW-0503">Monooxygenase</keyword>
<keyword evidence="2" id="KW-0560">Oxidoreductase</keyword>